<dbReference type="Proteomes" id="UP000223891">
    <property type="component" value="Segment"/>
</dbReference>
<dbReference type="EMBL" id="KU574722">
    <property type="protein sequence ID" value="AMM43620.1"/>
    <property type="molecule type" value="Genomic_DNA"/>
</dbReference>
<reference evidence="2" key="1">
    <citation type="submission" date="2016-01" db="EMBL/GenBank/DDBJ databases">
        <title>Isolation and Characterization of Enterobacteria phage CBB.</title>
        <authorList>
            <person name="Buttimer C.T.H."/>
            <person name="Hendrix H."/>
            <person name="Alexandre H."/>
            <person name="O'Mahony J."/>
            <person name="Lavigne R."/>
            <person name="Coffey A."/>
        </authorList>
    </citation>
    <scope>NUCLEOTIDE SEQUENCE [LARGE SCALE GENOMIC DNA]</scope>
</reference>
<gene>
    <name evidence="1" type="ORF">CBB_55</name>
</gene>
<proteinExistence type="predicted"/>
<evidence type="ECO:0000313" key="1">
    <source>
        <dbReference type="EMBL" id="AMM43620.1"/>
    </source>
</evidence>
<protein>
    <submittedName>
        <fullName evidence="1">Uncharacterized protein</fullName>
    </submittedName>
</protein>
<evidence type="ECO:0000313" key="2">
    <source>
        <dbReference type="Proteomes" id="UP000223891"/>
    </source>
</evidence>
<sequence>MLQVLQTYEWFKEVLKRTNTFEDILLQEILLYEYNGVRLELIRLELNRMSNARTILTATAIGNDVDYEIFKYVIYKDISTVHPNIYWFNENDCNLSYSVLHNDTIRFKQYKRDGSEDTSSIAVLDYPLQEEQVFQQLTRFDIPEEEYINRFVRASEEIMSGLPELCNITFRAGYICNQINETNHKIMVQSVMDCMRHLELEEQMRIEKTR</sequence>
<keyword evidence="2" id="KW-1185">Reference proteome</keyword>
<name>A0A1L2CUB9_9CAUD</name>
<accession>A0A1L2CUB9</accession>
<organism evidence="1 2">
    <name type="scientific">Pectobacterium phage vB_PcaM_CBB</name>
    <dbReference type="NCBI Taxonomy" id="2772511"/>
    <lineage>
        <taxon>Viruses</taxon>
        <taxon>Duplodnaviria</taxon>
        <taxon>Heunggongvirae</taxon>
        <taxon>Uroviricota</taxon>
        <taxon>Caudoviricetes</taxon>
        <taxon>Mimasvirus</taxon>
        <taxon>Mimasvirus CBB</taxon>
    </lineage>
</organism>